<protein>
    <submittedName>
        <fullName evidence="1">Major capsid protein</fullName>
    </submittedName>
</protein>
<dbReference type="EMBL" id="BK032560">
    <property type="protein sequence ID" value="DAF47826.1"/>
    <property type="molecule type" value="Genomic_DNA"/>
</dbReference>
<reference evidence="1" key="1">
    <citation type="journal article" date="2021" name="Proc. Natl. Acad. Sci. U.S.A.">
        <title>A Catalog of Tens of Thousands of Viruses from Human Metagenomes Reveals Hidden Associations with Chronic Diseases.</title>
        <authorList>
            <person name="Tisza M.J."/>
            <person name="Buck C.B."/>
        </authorList>
    </citation>
    <scope>NUCLEOTIDE SEQUENCE</scope>
    <source>
        <strain evidence="1">CtJjf17</strain>
    </source>
</reference>
<accession>A0A8S5SAV2</accession>
<name>A0A8S5SAV2_9CAUD</name>
<sequence>MAGNQNLPVRQYAPQYKQMLSTVFDVKKAFEGVVAPIQILDGVQHNAKAFAVKTNATPVVVGTYSTDANTSFGTGTGAGSRFGNMTEVIYQDEEVPYSYTLAIHEGLDRYTVNNDLNAAVADRLRLQSEAQTREMNKRIGKFLSTNAGKTENLADLTEASIKKLFNAVTAYTVNTEINAPMKAYIRAELYNAIIDMASTTTAKGSSVSLDNNGLLKYKGIELVETPEKYLETGTLGIFAPDNIVIAFVGINTARTVEATEFDGVHLQAAAKGGTYVLEDNKKAIIKIAGTIA</sequence>
<proteinExistence type="predicted"/>
<organism evidence="1">
    <name type="scientific">Siphoviridae sp. ctJjf17</name>
    <dbReference type="NCBI Taxonomy" id="2827839"/>
    <lineage>
        <taxon>Viruses</taxon>
        <taxon>Duplodnaviria</taxon>
        <taxon>Heunggongvirae</taxon>
        <taxon>Uroviricota</taxon>
        <taxon>Caudoviricetes</taxon>
    </lineage>
</organism>
<evidence type="ECO:0000313" key="1">
    <source>
        <dbReference type="EMBL" id="DAF47826.1"/>
    </source>
</evidence>